<dbReference type="EMBL" id="AGNL01039214">
    <property type="protein sequence ID" value="EJK52804.1"/>
    <property type="molecule type" value="Genomic_DNA"/>
</dbReference>
<feature type="region of interest" description="Disordered" evidence="1">
    <location>
        <begin position="70"/>
        <end position="168"/>
    </location>
</feature>
<sequence>MCVTSPPSLPLSLSPPDSSPLATAAAALSTRLSSACNRSATHGIGRFWLSVVLVLESCGLLRWLRASPMRTPHHASSPRGLNPAGAAPPSTDSLSCSMLQVGGGFRRRRSETPESEATGVKESKALLLKPPNSPLFAEMDASQSMQRALRTLSPQTPRPGGLQLGKKP</sequence>
<organism evidence="2 3">
    <name type="scientific">Thalassiosira oceanica</name>
    <name type="common">Marine diatom</name>
    <dbReference type="NCBI Taxonomy" id="159749"/>
    <lineage>
        <taxon>Eukaryota</taxon>
        <taxon>Sar</taxon>
        <taxon>Stramenopiles</taxon>
        <taxon>Ochrophyta</taxon>
        <taxon>Bacillariophyta</taxon>
        <taxon>Coscinodiscophyceae</taxon>
        <taxon>Thalassiosirophycidae</taxon>
        <taxon>Thalassiosirales</taxon>
        <taxon>Thalassiosiraceae</taxon>
        <taxon>Thalassiosira</taxon>
    </lineage>
</organism>
<protein>
    <submittedName>
        <fullName evidence="2">Uncharacterized protein</fullName>
    </submittedName>
</protein>
<comment type="caution">
    <text evidence="2">The sequence shown here is derived from an EMBL/GenBank/DDBJ whole genome shotgun (WGS) entry which is preliminary data.</text>
</comment>
<evidence type="ECO:0000313" key="3">
    <source>
        <dbReference type="Proteomes" id="UP000266841"/>
    </source>
</evidence>
<evidence type="ECO:0000313" key="2">
    <source>
        <dbReference type="EMBL" id="EJK52804.1"/>
    </source>
</evidence>
<proteinExistence type="predicted"/>
<gene>
    <name evidence="2" type="ORF">THAOC_27887</name>
</gene>
<name>K0RKH8_THAOC</name>
<reference evidence="2 3" key="1">
    <citation type="journal article" date="2012" name="Genome Biol.">
        <title>Genome and low-iron response of an oceanic diatom adapted to chronic iron limitation.</title>
        <authorList>
            <person name="Lommer M."/>
            <person name="Specht M."/>
            <person name="Roy A.S."/>
            <person name="Kraemer L."/>
            <person name="Andreson R."/>
            <person name="Gutowska M.A."/>
            <person name="Wolf J."/>
            <person name="Bergner S.V."/>
            <person name="Schilhabel M.B."/>
            <person name="Klostermeier U.C."/>
            <person name="Beiko R.G."/>
            <person name="Rosenstiel P."/>
            <person name="Hippler M."/>
            <person name="Laroche J."/>
        </authorList>
    </citation>
    <scope>NUCLEOTIDE SEQUENCE [LARGE SCALE GENOMIC DNA]</scope>
    <source>
        <strain evidence="2 3">CCMP1005</strain>
    </source>
</reference>
<feature type="non-terminal residue" evidence="2">
    <location>
        <position position="168"/>
    </location>
</feature>
<dbReference type="Proteomes" id="UP000266841">
    <property type="component" value="Unassembled WGS sequence"/>
</dbReference>
<dbReference type="AlphaFoldDB" id="K0RKH8"/>
<keyword evidence="3" id="KW-1185">Reference proteome</keyword>
<accession>K0RKH8</accession>
<evidence type="ECO:0000256" key="1">
    <source>
        <dbReference type="SAM" id="MobiDB-lite"/>
    </source>
</evidence>